<dbReference type="EMBL" id="VSSQ01001157">
    <property type="protein sequence ID" value="MPM05707.1"/>
    <property type="molecule type" value="Genomic_DNA"/>
</dbReference>
<sequence length="405" mass="44666">MGEIINLAESENGKPAVMPDTDLVEITESILQTSRTDIATRDTLSMPIAQLATLGAGVSSLIPALRTVTQTTAVNTQGLYQLANAGVGDALKVAKNGNFWGAFKTAEGTSKFAQLQAAGPLSATSTTVMPIDPATMMMAVALFSIEQQLGNIAEMEKQILSFLQVEKEAEIEADVKTLANIIEKYKYNWDNEHFIASNHKMVLDLQRTARKNMLSYQKKVSEAIQSRSLVVAQSQVSASLKNLQKMFKYYRLSLYTFSLASLIEIMLSGNFKEEYIAGIKTELETLSNEYRDLYQNCSVYLEKKSGVAIERNLLKGIGSASKAVGKFIGKIPVVKEGPVDEFLQDSGAHLKNSAEDMELNVLHSFAALSNPETRLFIDKMDDMIRIYNHTAEICFDKNRIYLVAG</sequence>
<proteinExistence type="predicted"/>
<reference evidence="1" key="1">
    <citation type="submission" date="2019-08" db="EMBL/GenBank/DDBJ databases">
        <authorList>
            <person name="Kucharzyk K."/>
            <person name="Murdoch R.W."/>
            <person name="Higgins S."/>
            <person name="Loffler F."/>
        </authorList>
    </citation>
    <scope>NUCLEOTIDE SEQUENCE</scope>
</reference>
<protein>
    <submittedName>
        <fullName evidence="1">Uncharacterized protein</fullName>
    </submittedName>
</protein>
<evidence type="ECO:0000313" key="1">
    <source>
        <dbReference type="EMBL" id="MPM05707.1"/>
    </source>
</evidence>
<name>A0A644WPY4_9ZZZZ</name>
<comment type="caution">
    <text evidence="1">The sequence shown here is derived from an EMBL/GenBank/DDBJ whole genome shotgun (WGS) entry which is preliminary data.</text>
</comment>
<accession>A0A644WPY4</accession>
<organism evidence="1">
    <name type="scientific">bioreactor metagenome</name>
    <dbReference type="NCBI Taxonomy" id="1076179"/>
    <lineage>
        <taxon>unclassified sequences</taxon>
        <taxon>metagenomes</taxon>
        <taxon>ecological metagenomes</taxon>
    </lineage>
</organism>
<gene>
    <name evidence="1" type="ORF">SDC9_51998</name>
</gene>
<dbReference type="AlphaFoldDB" id="A0A644WPY4"/>